<proteinExistence type="predicted"/>
<dbReference type="PANTHER" id="PTHR40733:SF1">
    <property type="entry name" value="SMALL ZINC FINGER PROTEIN HVO-2753-LIKE ZINC-BINDING POCKET DOMAIN-CONTAINING PROTEIN"/>
    <property type="match status" value="1"/>
</dbReference>
<dbReference type="AlphaFoldDB" id="A0A2R7Y6D7"/>
<name>A0A2R7Y6D7_9CREN</name>
<protein>
    <recommendedName>
        <fullName evidence="1">Small zinc finger protein HVO-2753-like zinc-binding pocket domain-containing protein</fullName>
    </recommendedName>
</protein>
<dbReference type="EMBL" id="NBVN01000002">
    <property type="protein sequence ID" value="PUA33085.1"/>
    <property type="molecule type" value="Genomic_DNA"/>
</dbReference>
<dbReference type="PANTHER" id="PTHR40733">
    <property type="entry name" value="ZINC-RIBBON RNA-BINDING PROTEIN INVOLVED IN TRANSLATION-RELATED"/>
    <property type="match status" value="1"/>
</dbReference>
<sequence length="75" mass="8211">MDMARVSEFQSSRGPVVIESSTPTTCSSCGRLLAPYEKAVRFTCPSCGVVVIWRCSKCRELSNPYKCPNCGFEGP</sequence>
<evidence type="ECO:0000313" key="3">
    <source>
        <dbReference type="Proteomes" id="UP000244093"/>
    </source>
</evidence>
<dbReference type="InterPro" id="IPR011668">
    <property type="entry name" value="HVO_2753-like_ZBP"/>
</dbReference>
<gene>
    <name evidence="2" type="ORF">B7O98_01190</name>
</gene>
<evidence type="ECO:0000313" key="2">
    <source>
        <dbReference type="EMBL" id="PUA33085.1"/>
    </source>
</evidence>
<organism evidence="2 3">
    <name type="scientific">Zestosphaera tikiterensis</name>
    <dbReference type="NCBI Taxonomy" id="1973259"/>
    <lineage>
        <taxon>Archaea</taxon>
        <taxon>Thermoproteota</taxon>
        <taxon>Thermoprotei</taxon>
        <taxon>Desulfurococcales</taxon>
        <taxon>Desulfurococcaceae</taxon>
        <taxon>Zestosphaera</taxon>
    </lineage>
</organism>
<reference evidence="2 3" key="1">
    <citation type="journal article" date="2018" name="Syst. Appl. Microbiol.">
        <title>A new symbiotic nanoarchaeote (Candidatus Nanoclepta minutus) and its host (Zestosphaera tikiterensis gen. nov., sp. nov.) from a New Zealand hot spring.</title>
        <authorList>
            <person name="St John E."/>
            <person name="Liu Y."/>
            <person name="Podar M."/>
            <person name="Stott M.B."/>
            <person name="Meneghin J."/>
            <person name="Chen Z."/>
            <person name="Lagutin K."/>
            <person name="Mitchell K."/>
            <person name="Reysenbach A.L."/>
        </authorList>
    </citation>
    <scope>NUCLEOTIDE SEQUENCE [LARGE SCALE GENOMIC DNA]</scope>
    <source>
        <strain evidence="2">NZ3</strain>
    </source>
</reference>
<comment type="caution">
    <text evidence="2">The sequence shown here is derived from an EMBL/GenBank/DDBJ whole genome shotgun (WGS) entry which is preliminary data.</text>
</comment>
<dbReference type="InterPro" id="IPR044720">
    <property type="entry name" value="HVO_2753-like"/>
</dbReference>
<feature type="domain" description="Small zinc finger protein HVO-2753-like zinc-binding pocket" evidence="1">
    <location>
        <begin position="26"/>
        <end position="71"/>
    </location>
</feature>
<dbReference type="NCBIfam" id="NF011481">
    <property type="entry name" value="PRK14890.1"/>
    <property type="match status" value="1"/>
</dbReference>
<evidence type="ECO:0000259" key="1">
    <source>
        <dbReference type="Pfam" id="PF07754"/>
    </source>
</evidence>
<accession>A0A2R7Y6D7</accession>
<dbReference type="Pfam" id="PF07754">
    <property type="entry name" value="HVO_2753_ZBP"/>
    <property type="match status" value="1"/>
</dbReference>
<dbReference type="Proteomes" id="UP000244093">
    <property type="component" value="Unassembled WGS sequence"/>
</dbReference>